<evidence type="ECO:0008006" key="4">
    <source>
        <dbReference type="Google" id="ProtNLM"/>
    </source>
</evidence>
<feature type="compositionally biased region" description="Basic and acidic residues" evidence="1">
    <location>
        <begin position="79"/>
        <end position="101"/>
    </location>
</feature>
<sequence length="101" mass="11308">MKELDENEQARRLALAIDRSRISIGALWLRYFSIGGTVGETEVEAYVRGAISLPGLERDMLAHAANELVDEMPPPPRAPYRDSPSEALAEYRCDRTEDTES</sequence>
<protein>
    <recommendedName>
        <fullName evidence="4">ANTAR domain-containing protein</fullName>
    </recommendedName>
</protein>
<keyword evidence="3" id="KW-1185">Reference proteome</keyword>
<evidence type="ECO:0000313" key="2">
    <source>
        <dbReference type="EMBL" id="GAA4282664.1"/>
    </source>
</evidence>
<gene>
    <name evidence="2" type="ORF">GCM10022261_01950</name>
</gene>
<dbReference type="Proteomes" id="UP001501586">
    <property type="component" value="Unassembled WGS sequence"/>
</dbReference>
<accession>A0ABP8EFH9</accession>
<reference evidence="3" key="1">
    <citation type="journal article" date="2019" name="Int. J. Syst. Evol. Microbiol.">
        <title>The Global Catalogue of Microorganisms (GCM) 10K type strain sequencing project: providing services to taxonomists for standard genome sequencing and annotation.</title>
        <authorList>
            <consortium name="The Broad Institute Genomics Platform"/>
            <consortium name="The Broad Institute Genome Sequencing Center for Infectious Disease"/>
            <person name="Wu L."/>
            <person name="Ma J."/>
        </authorList>
    </citation>
    <scope>NUCLEOTIDE SEQUENCE [LARGE SCALE GENOMIC DNA]</scope>
    <source>
        <strain evidence="3">JCM 17458</strain>
    </source>
</reference>
<name>A0ABP8EFH9_9MICO</name>
<evidence type="ECO:0000256" key="1">
    <source>
        <dbReference type="SAM" id="MobiDB-lite"/>
    </source>
</evidence>
<dbReference type="RefSeq" id="WP_236865124.1">
    <property type="nucleotide sequence ID" value="NZ_BAABAZ010000003.1"/>
</dbReference>
<comment type="caution">
    <text evidence="2">The sequence shown here is derived from an EMBL/GenBank/DDBJ whole genome shotgun (WGS) entry which is preliminary data.</text>
</comment>
<organism evidence="2 3">
    <name type="scientific">Brevibacterium daeguense</name>
    <dbReference type="NCBI Taxonomy" id="909936"/>
    <lineage>
        <taxon>Bacteria</taxon>
        <taxon>Bacillati</taxon>
        <taxon>Actinomycetota</taxon>
        <taxon>Actinomycetes</taxon>
        <taxon>Micrococcales</taxon>
        <taxon>Brevibacteriaceae</taxon>
        <taxon>Brevibacterium</taxon>
    </lineage>
</organism>
<dbReference type="EMBL" id="BAABAZ010000003">
    <property type="protein sequence ID" value="GAA4282664.1"/>
    <property type="molecule type" value="Genomic_DNA"/>
</dbReference>
<evidence type="ECO:0000313" key="3">
    <source>
        <dbReference type="Proteomes" id="UP001501586"/>
    </source>
</evidence>
<feature type="region of interest" description="Disordered" evidence="1">
    <location>
        <begin position="69"/>
        <end position="101"/>
    </location>
</feature>
<proteinExistence type="predicted"/>